<comment type="caution">
    <text evidence="9">The sequence shown here is derived from an EMBL/GenBank/DDBJ whole genome shotgun (WGS) entry which is preliminary data.</text>
</comment>
<keyword evidence="3 9" id="KW-0808">Transferase</keyword>
<dbReference type="GO" id="GO:0016020">
    <property type="term" value="C:membrane"/>
    <property type="evidence" value="ECO:0007669"/>
    <property type="project" value="UniProtKB-SubCell"/>
</dbReference>
<dbReference type="PANTHER" id="PTHR30576:SF21">
    <property type="entry name" value="UDP-GLUCOSE:UNDECAPRENYL-PHOSPHATE GLUCOSE-1-PHOSPHATE TRANSFERASE"/>
    <property type="match status" value="1"/>
</dbReference>
<dbReference type="Proteomes" id="UP000309215">
    <property type="component" value="Unassembled WGS sequence"/>
</dbReference>
<evidence type="ECO:0000256" key="3">
    <source>
        <dbReference type="ARBA" id="ARBA00022679"/>
    </source>
</evidence>
<dbReference type="InterPro" id="IPR017475">
    <property type="entry name" value="EPS_sugar_tfrase"/>
</dbReference>
<comment type="similarity">
    <text evidence="2">Belongs to the bacterial sugar transferase family.</text>
</comment>
<keyword evidence="5 7" id="KW-1133">Transmembrane helix</keyword>
<evidence type="ECO:0000313" key="9">
    <source>
        <dbReference type="EMBL" id="TKC99109.1"/>
    </source>
</evidence>
<dbReference type="RefSeq" id="WP_136934172.1">
    <property type="nucleotide sequence ID" value="NZ_SSMQ01000060.1"/>
</dbReference>
<organism evidence="9 10">
    <name type="scientific">Polyangium fumosum</name>
    <dbReference type="NCBI Taxonomy" id="889272"/>
    <lineage>
        <taxon>Bacteria</taxon>
        <taxon>Pseudomonadati</taxon>
        <taxon>Myxococcota</taxon>
        <taxon>Polyangia</taxon>
        <taxon>Polyangiales</taxon>
        <taxon>Polyangiaceae</taxon>
        <taxon>Polyangium</taxon>
    </lineage>
</organism>
<evidence type="ECO:0000256" key="6">
    <source>
        <dbReference type="ARBA" id="ARBA00023136"/>
    </source>
</evidence>
<evidence type="ECO:0000256" key="4">
    <source>
        <dbReference type="ARBA" id="ARBA00022692"/>
    </source>
</evidence>
<dbReference type="NCBIfam" id="TIGR03025">
    <property type="entry name" value="EPS_sugtrans"/>
    <property type="match status" value="1"/>
</dbReference>
<evidence type="ECO:0000256" key="2">
    <source>
        <dbReference type="ARBA" id="ARBA00006464"/>
    </source>
</evidence>
<dbReference type="AlphaFoldDB" id="A0A4U1IYE0"/>
<accession>A0A4U1IYE0</accession>
<keyword evidence="4 7" id="KW-0812">Transmembrane</keyword>
<proteinExistence type="inferred from homology"/>
<dbReference type="PANTHER" id="PTHR30576">
    <property type="entry name" value="COLANIC BIOSYNTHESIS UDP-GLUCOSE LIPID CARRIER TRANSFERASE"/>
    <property type="match status" value="1"/>
</dbReference>
<comment type="subcellular location">
    <subcellularLocation>
        <location evidence="1">Membrane</location>
        <topology evidence="1">Multi-pass membrane protein</topology>
    </subcellularLocation>
</comment>
<dbReference type="InterPro" id="IPR003362">
    <property type="entry name" value="Bact_transf"/>
</dbReference>
<dbReference type="InterPro" id="IPR017464">
    <property type="entry name" value="Sugar_tfrase_EpsB_2"/>
</dbReference>
<dbReference type="GO" id="GO:0009242">
    <property type="term" value="P:colanic acid biosynthetic process"/>
    <property type="evidence" value="ECO:0007669"/>
    <property type="project" value="TreeGrafter"/>
</dbReference>
<name>A0A4U1IYE0_9BACT</name>
<feature type="domain" description="Bacterial sugar transferase" evidence="8">
    <location>
        <begin position="267"/>
        <end position="450"/>
    </location>
</feature>
<feature type="transmembrane region" description="Helical" evidence="7">
    <location>
        <begin position="12"/>
        <end position="32"/>
    </location>
</feature>
<keyword evidence="6 7" id="KW-0472">Membrane</keyword>
<dbReference type="Pfam" id="PF02397">
    <property type="entry name" value="Bac_transf"/>
    <property type="match status" value="1"/>
</dbReference>
<evidence type="ECO:0000256" key="1">
    <source>
        <dbReference type="ARBA" id="ARBA00004141"/>
    </source>
</evidence>
<evidence type="ECO:0000259" key="8">
    <source>
        <dbReference type="Pfam" id="PF02397"/>
    </source>
</evidence>
<evidence type="ECO:0000313" key="10">
    <source>
        <dbReference type="Proteomes" id="UP000309215"/>
    </source>
</evidence>
<protein>
    <submittedName>
        <fullName evidence="9">TIGR03013 family PEP-CTERM/XrtA system glycosyltransferase</fullName>
    </submittedName>
</protein>
<feature type="transmembrane region" description="Helical" evidence="7">
    <location>
        <begin position="269"/>
        <end position="293"/>
    </location>
</feature>
<dbReference type="OrthoDB" id="9808602at2"/>
<feature type="transmembrane region" description="Helical" evidence="7">
    <location>
        <begin position="75"/>
        <end position="93"/>
    </location>
</feature>
<dbReference type="EMBL" id="SSMQ01000060">
    <property type="protein sequence ID" value="TKC99109.1"/>
    <property type="molecule type" value="Genomic_DNA"/>
</dbReference>
<feature type="transmembrane region" description="Helical" evidence="7">
    <location>
        <begin position="105"/>
        <end position="122"/>
    </location>
</feature>
<feature type="transmembrane region" description="Helical" evidence="7">
    <location>
        <begin position="44"/>
        <end position="63"/>
    </location>
</feature>
<sequence length="456" mass="50203">MLELFRSRRRAIVWFVEAGLLVSLVCAGAAAIEGHRGVVTLARVLDAAAITLVAQASLYYHGLYGPSPIRDLRTLAWKVARALAISALLLWALFQGFSVDADERFGAVALGLTAGALVLPLFRTGLARAAASDRLCKRTLVLGSGPLADAVITGARTHDTGGMRFVGRLVQEGDPGRAAPDVLGAYDELPRIATGHGIRHIIVCAADRRGKLPIDALLELKFRGVEVEEGVEFYERITGKIFVRELRPSQLVFAHGFHVAKRTLLGKRLLDVVCASVGLVLAAPLMLLTALAIRLDSAGPVLYSQVRSGVFGRPFTIYKFRSMRTDAEADGKARWASEDDPRVTRVGRVIRKTRLDELPQLWNVLTGDMSLVGPRPERPSFTEELEKAIPFFRQRLFVKPGLTGYAQVRYHYGATTEDQLEKLQHDLFYIKTLSVWFDLSILLDTVKVVLLRIGSR</sequence>
<evidence type="ECO:0000256" key="5">
    <source>
        <dbReference type="ARBA" id="ARBA00022989"/>
    </source>
</evidence>
<dbReference type="GO" id="GO:0089702">
    <property type="term" value="F:undecaprenyl-phosphate glucose phosphotransferase activity"/>
    <property type="evidence" value="ECO:0007669"/>
    <property type="project" value="TreeGrafter"/>
</dbReference>
<keyword evidence="10" id="KW-1185">Reference proteome</keyword>
<gene>
    <name evidence="9" type="ORF">E8A74_38900</name>
</gene>
<dbReference type="NCBIfam" id="TIGR03013">
    <property type="entry name" value="EpsB_2"/>
    <property type="match status" value="1"/>
</dbReference>
<reference evidence="9 10" key="1">
    <citation type="submission" date="2019-04" db="EMBL/GenBank/DDBJ databases">
        <authorList>
            <person name="Li Y."/>
            <person name="Wang J."/>
        </authorList>
    </citation>
    <scope>NUCLEOTIDE SEQUENCE [LARGE SCALE GENOMIC DNA]</scope>
    <source>
        <strain evidence="9 10">DSM 14668</strain>
    </source>
</reference>
<evidence type="ECO:0000256" key="7">
    <source>
        <dbReference type="SAM" id="Phobius"/>
    </source>
</evidence>